<organism evidence="3 4">
    <name type="scientific">Coprinellus micaceus</name>
    <name type="common">Glistening ink-cap mushroom</name>
    <name type="synonym">Coprinus micaceus</name>
    <dbReference type="NCBI Taxonomy" id="71717"/>
    <lineage>
        <taxon>Eukaryota</taxon>
        <taxon>Fungi</taxon>
        <taxon>Dikarya</taxon>
        <taxon>Basidiomycota</taxon>
        <taxon>Agaricomycotina</taxon>
        <taxon>Agaricomycetes</taxon>
        <taxon>Agaricomycetidae</taxon>
        <taxon>Agaricales</taxon>
        <taxon>Agaricineae</taxon>
        <taxon>Psathyrellaceae</taxon>
        <taxon>Coprinellus</taxon>
    </lineage>
</organism>
<feature type="transmembrane region" description="Helical" evidence="2">
    <location>
        <begin position="69"/>
        <end position="88"/>
    </location>
</feature>
<keyword evidence="2" id="KW-0472">Membrane</keyword>
<keyword evidence="2" id="KW-1133">Transmembrane helix</keyword>
<name>A0A4Y7T0L7_COPMI</name>
<dbReference type="AlphaFoldDB" id="A0A4Y7T0L7"/>
<evidence type="ECO:0000313" key="4">
    <source>
        <dbReference type="Proteomes" id="UP000298030"/>
    </source>
</evidence>
<feature type="transmembrane region" description="Helical" evidence="2">
    <location>
        <begin position="196"/>
        <end position="215"/>
    </location>
</feature>
<protein>
    <recommendedName>
        <fullName evidence="5">Integral membrane protein</fullName>
    </recommendedName>
</protein>
<evidence type="ECO:0000256" key="2">
    <source>
        <dbReference type="SAM" id="Phobius"/>
    </source>
</evidence>
<evidence type="ECO:0000256" key="1">
    <source>
        <dbReference type="SAM" id="MobiDB-lite"/>
    </source>
</evidence>
<feature type="transmembrane region" description="Helical" evidence="2">
    <location>
        <begin position="270"/>
        <end position="289"/>
    </location>
</feature>
<feature type="transmembrane region" description="Helical" evidence="2">
    <location>
        <begin position="40"/>
        <end position="57"/>
    </location>
</feature>
<dbReference type="Proteomes" id="UP000298030">
    <property type="component" value="Unassembled WGS sequence"/>
</dbReference>
<feature type="compositionally biased region" description="Acidic residues" evidence="1">
    <location>
        <begin position="350"/>
        <end position="360"/>
    </location>
</feature>
<evidence type="ECO:0008006" key="5">
    <source>
        <dbReference type="Google" id="ProtNLM"/>
    </source>
</evidence>
<keyword evidence="4" id="KW-1185">Reference proteome</keyword>
<feature type="transmembrane region" description="Helical" evidence="2">
    <location>
        <begin position="154"/>
        <end position="176"/>
    </location>
</feature>
<feature type="transmembrane region" description="Helical" evidence="2">
    <location>
        <begin position="123"/>
        <end position="142"/>
    </location>
</feature>
<sequence>MFPYSTSDAVTYRKYYLVCFWVEVGQRFTNSLAFPRASQTTIYGVYVLLFLLSLKVLRRKDRRRTTSATFVFAMSLAMFTLITIHNFANVHRMLQAFVTIPSTDLSITAPVVFLRDWSTWDCYMFAVILALLPWMADVLVIYRCYLVYQGSYRIILLPCTLLLACVANTSITLHWFRHTDSIPWNSTMKYIVQLTYPLNVIQAVLTTGLIAHRIYSQHRQSTRAGIRNKDVIGTVSLILILRIIVESAAIYAIEQLLLCVLWAIGNKAVVIVQHAMVPTIGAVSSLMTVRMHIARAEAATMASPSWIRHTEDSGDEIHSISDPTPVASEGHRDTLENLRTSPLPAWLVGDDVEEEEEDLDGVSWSGASTPAALDGARKRIGQREL</sequence>
<reference evidence="3 4" key="1">
    <citation type="journal article" date="2019" name="Nat. Ecol. Evol.">
        <title>Megaphylogeny resolves global patterns of mushroom evolution.</title>
        <authorList>
            <person name="Varga T."/>
            <person name="Krizsan K."/>
            <person name="Foldi C."/>
            <person name="Dima B."/>
            <person name="Sanchez-Garcia M."/>
            <person name="Sanchez-Ramirez S."/>
            <person name="Szollosi G.J."/>
            <person name="Szarkandi J.G."/>
            <person name="Papp V."/>
            <person name="Albert L."/>
            <person name="Andreopoulos W."/>
            <person name="Angelini C."/>
            <person name="Antonin V."/>
            <person name="Barry K.W."/>
            <person name="Bougher N.L."/>
            <person name="Buchanan P."/>
            <person name="Buyck B."/>
            <person name="Bense V."/>
            <person name="Catcheside P."/>
            <person name="Chovatia M."/>
            <person name="Cooper J."/>
            <person name="Damon W."/>
            <person name="Desjardin D."/>
            <person name="Finy P."/>
            <person name="Geml J."/>
            <person name="Haridas S."/>
            <person name="Hughes K."/>
            <person name="Justo A."/>
            <person name="Karasinski D."/>
            <person name="Kautmanova I."/>
            <person name="Kiss B."/>
            <person name="Kocsube S."/>
            <person name="Kotiranta H."/>
            <person name="LaButti K.M."/>
            <person name="Lechner B.E."/>
            <person name="Liimatainen K."/>
            <person name="Lipzen A."/>
            <person name="Lukacs Z."/>
            <person name="Mihaltcheva S."/>
            <person name="Morgado L.N."/>
            <person name="Niskanen T."/>
            <person name="Noordeloos M.E."/>
            <person name="Ohm R.A."/>
            <person name="Ortiz-Santana B."/>
            <person name="Ovrebo C."/>
            <person name="Racz N."/>
            <person name="Riley R."/>
            <person name="Savchenko A."/>
            <person name="Shiryaev A."/>
            <person name="Soop K."/>
            <person name="Spirin V."/>
            <person name="Szebenyi C."/>
            <person name="Tomsovsky M."/>
            <person name="Tulloss R.E."/>
            <person name="Uehling J."/>
            <person name="Grigoriev I.V."/>
            <person name="Vagvolgyi C."/>
            <person name="Papp T."/>
            <person name="Martin F.M."/>
            <person name="Miettinen O."/>
            <person name="Hibbett D.S."/>
            <person name="Nagy L.G."/>
        </authorList>
    </citation>
    <scope>NUCLEOTIDE SEQUENCE [LARGE SCALE GENOMIC DNA]</scope>
    <source>
        <strain evidence="3 4">FP101781</strain>
    </source>
</reference>
<dbReference type="OrthoDB" id="2751465at2759"/>
<gene>
    <name evidence="3" type="ORF">FA13DRAFT_1776487</name>
</gene>
<keyword evidence="2" id="KW-0812">Transmembrane</keyword>
<evidence type="ECO:0000313" key="3">
    <source>
        <dbReference type="EMBL" id="TEB27458.1"/>
    </source>
</evidence>
<comment type="caution">
    <text evidence="3">The sequence shown here is derived from an EMBL/GenBank/DDBJ whole genome shotgun (WGS) entry which is preliminary data.</text>
</comment>
<feature type="compositionally biased region" description="Basic and acidic residues" evidence="1">
    <location>
        <begin position="375"/>
        <end position="385"/>
    </location>
</feature>
<accession>A0A4Y7T0L7</accession>
<dbReference type="EMBL" id="QPFP01000040">
    <property type="protein sequence ID" value="TEB27458.1"/>
    <property type="molecule type" value="Genomic_DNA"/>
</dbReference>
<feature type="transmembrane region" description="Helical" evidence="2">
    <location>
        <begin position="236"/>
        <end position="264"/>
    </location>
</feature>
<feature type="region of interest" description="Disordered" evidence="1">
    <location>
        <begin position="350"/>
        <end position="385"/>
    </location>
</feature>
<proteinExistence type="predicted"/>